<reference evidence="2" key="1">
    <citation type="journal article" date="2019" name="Int. J. Syst. Evol. Microbiol.">
        <title>The Global Catalogue of Microorganisms (GCM) 10K type strain sequencing project: providing services to taxonomists for standard genome sequencing and annotation.</title>
        <authorList>
            <consortium name="The Broad Institute Genomics Platform"/>
            <consortium name="The Broad Institute Genome Sequencing Center for Infectious Disease"/>
            <person name="Wu L."/>
            <person name="Ma J."/>
        </authorList>
    </citation>
    <scope>NUCLEOTIDE SEQUENCE [LARGE SCALE GENOMIC DNA]</scope>
    <source>
        <strain evidence="2">JCM 17137</strain>
    </source>
</reference>
<proteinExistence type="predicted"/>
<sequence>MGYARLDCAVFSVFGEDAEGSWRQESTETKELRNAACLTEDTAYLALEGKGRVETSEMSADPTCVSHCTAVIRLSEAEYAFVAELPDMEMWWADLPDITCCDQDEPKSSPSECAKALDVRTVSCCLQQGHQGEHAALVGRTPCDGDQDAYVFWSEDAPEAREIRQPQGCEKTENSDASHYLEVRCLLFKNHPGPCRF</sequence>
<comment type="caution">
    <text evidence="1">The sequence shown here is derived from an EMBL/GenBank/DDBJ whole genome shotgun (WGS) entry which is preliminary data.</text>
</comment>
<dbReference type="Proteomes" id="UP001500908">
    <property type="component" value="Unassembled WGS sequence"/>
</dbReference>
<keyword evidence="2" id="KW-1185">Reference proteome</keyword>
<protein>
    <submittedName>
        <fullName evidence="1">Uncharacterized protein</fullName>
    </submittedName>
</protein>
<gene>
    <name evidence="1" type="ORF">GCM10022402_38640</name>
</gene>
<evidence type="ECO:0000313" key="1">
    <source>
        <dbReference type="EMBL" id="GAA3756482.1"/>
    </source>
</evidence>
<organism evidence="1 2">
    <name type="scientific">Salinactinospora qingdaonensis</name>
    <dbReference type="NCBI Taxonomy" id="702744"/>
    <lineage>
        <taxon>Bacteria</taxon>
        <taxon>Bacillati</taxon>
        <taxon>Actinomycetota</taxon>
        <taxon>Actinomycetes</taxon>
        <taxon>Streptosporangiales</taxon>
        <taxon>Nocardiopsidaceae</taxon>
        <taxon>Salinactinospora</taxon>
    </lineage>
</organism>
<name>A0ABP7G5S1_9ACTN</name>
<accession>A0ABP7G5S1</accession>
<dbReference type="EMBL" id="BAABDD010000023">
    <property type="protein sequence ID" value="GAA3756482.1"/>
    <property type="molecule type" value="Genomic_DNA"/>
</dbReference>
<evidence type="ECO:0000313" key="2">
    <source>
        <dbReference type="Proteomes" id="UP001500908"/>
    </source>
</evidence>